<dbReference type="GO" id="GO:0005520">
    <property type="term" value="F:insulin-like growth factor binding"/>
    <property type="evidence" value="ECO:0007669"/>
    <property type="project" value="InterPro"/>
</dbReference>
<dbReference type="Proteomes" id="UP000663829">
    <property type="component" value="Unassembled WGS sequence"/>
</dbReference>
<dbReference type="Pfam" id="PF00219">
    <property type="entry name" value="IGFBP"/>
    <property type="match status" value="1"/>
</dbReference>
<comment type="subcellular location">
    <subcellularLocation>
        <location evidence="1">Secreted</location>
    </subcellularLocation>
</comment>
<keyword evidence="2" id="KW-0964">Secreted</keyword>
<evidence type="ECO:0000313" key="7">
    <source>
        <dbReference type="EMBL" id="CAF1175992.1"/>
    </source>
</evidence>
<feature type="domain" description="IGFBP N-terminal" evidence="6">
    <location>
        <begin position="137"/>
        <end position="193"/>
    </location>
</feature>
<evidence type="ECO:0000256" key="5">
    <source>
        <dbReference type="SAM" id="SignalP"/>
    </source>
</evidence>
<dbReference type="Proteomes" id="UP000681722">
    <property type="component" value="Unassembled WGS sequence"/>
</dbReference>
<dbReference type="EMBL" id="CAJNOK010013003">
    <property type="protein sequence ID" value="CAF1175992.1"/>
    <property type="molecule type" value="Genomic_DNA"/>
</dbReference>
<feature type="chain" id="PRO_5035606674" description="IGFBP N-terminal domain-containing protein" evidence="5">
    <location>
        <begin position="20"/>
        <end position="221"/>
    </location>
</feature>
<dbReference type="EMBL" id="CAJNOQ010014380">
    <property type="protein sequence ID" value="CAF1340496.1"/>
    <property type="molecule type" value="Genomic_DNA"/>
</dbReference>
<reference evidence="8" key="1">
    <citation type="submission" date="2021-02" db="EMBL/GenBank/DDBJ databases">
        <authorList>
            <person name="Nowell W R."/>
        </authorList>
    </citation>
    <scope>NUCLEOTIDE SEQUENCE</scope>
</reference>
<evidence type="ECO:0000313" key="11">
    <source>
        <dbReference type="Proteomes" id="UP000663829"/>
    </source>
</evidence>
<dbReference type="EMBL" id="CAJOBC010058488">
    <property type="protein sequence ID" value="CAF4201049.1"/>
    <property type="molecule type" value="Genomic_DNA"/>
</dbReference>
<dbReference type="GO" id="GO:0005576">
    <property type="term" value="C:extracellular region"/>
    <property type="evidence" value="ECO:0007669"/>
    <property type="project" value="UniProtKB-SubCell"/>
</dbReference>
<dbReference type="InterPro" id="IPR011390">
    <property type="entry name" value="IGFBP_rP_mac25"/>
</dbReference>
<gene>
    <name evidence="8" type="ORF">GPM918_LOCUS30407</name>
    <name evidence="7" type="ORF">OVA965_LOCUS22813</name>
    <name evidence="10" type="ORF">SRO942_LOCUS31018</name>
    <name evidence="9" type="ORF">TMI583_LOCUS23526</name>
</gene>
<sequence>MLNSLLLMMFIILSTLVLNDRLIASGAEIISNEQQSLFNTEKKYNKETTAQNEELISATSEEFNSTINNSTSSSLLQTMRPSSTLSYDIDKNDQQQELIESILTEKTILASNKEKVIHSQNELIVIPVISDESVNDCTECDLEYCLENIRYNKNCTKLIRDQCNCCTVCLRNINETCGGKLNIHGICDNGLDCESININNNVNNNINKRSMEQIGKCIKSM</sequence>
<name>A0A815GNE0_9BILA</name>
<dbReference type="InterPro" id="IPR009030">
    <property type="entry name" value="Growth_fac_rcpt_cys_sf"/>
</dbReference>
<evidence type="ECO:0000256" key="2">
    <source>
        <dbReference type="ARBA" id="ARBA00022525"/>
    </source>
</evidence>
<evidence type="ECO:0000313" key="10">
    <source>
        <dbReference type="EMBL" id="CAF4201049.1"/>
    </source>
</evidence>
<dbReference type="InterPro" id="IPR000867">
    <property type="entry name" value="IGFBP-like"/>
</dbReference>
<accession>A0A815GNE0</accession>
<protein>
    <recommendedName>
        <fullName evidence="6">IGFBP N-terminal domain-containing protein</fullName>
    </recommendedName>
</protein>
<evidence type="ECO:0000256" key="1">
    <source>
        <dbReference type="ARBA" id="ARBA00004613"/>
    </source>
</evidence>
<organism evidence="8 11">
    <name type="scientific">Didymodactylos carnosus</name>
    <dbReference type="NCBI Taxonomy" id="1234261"/>
    <lineage>
        <taxon>Eukaryota</taxon>
        <taxon>Metazoa</taxon>
        <taxon>Spiralia</taxon>
        <taxon>Gnathifera</taxon>
        <taxon>Rotifera</taxon>
        <taxon>Eurotatoria</taxon>
        <taxon>Bdelloidea</taxon>
        <taxon>Philodinida</taxon>
        <taxon>Philodinidae</taxon>
        <taxon>Didymodactylos</taxon>
    </lineage>
</organism>
<dbReference type="GO" id="GO:0001558">
    <property type="term" value="P:regulation of cell growth"/>
    <property type="evidence" value="ECO:0007669"/>
    <property type="project" value="InterPro"/>
</dbReference>
<feature type="signal peptide" evidence="5">
    <location>
        <begin position="1"/>
        <end position="19"/>
    </location>
</feature>
<evidence type="ECO:0000313" key="8">
    <source>
        <dbReference type="EMBL" id="CAF1340496.1"/>
    </source>
</evidence>
<dbReference type="GO" id="GO:0009966">
    <property type="term" value="P:regulation of signal transduction"/>
    <property type="evidence" value="ECO:0007669"/>
    <property type="project" value="TreeGrafter"/>
</dbReference>
<dbReference type="PANTHER" id="PTHR14186">
    <property type="entry name" value="INSULIN-LIKE GROWTH FACTOR BINDING PROTEIN-RELATED"/>
    <property type="match status" value="1"/>
</dbReference>
<evidence type="ECO:0000313" key="9">
    <source>
        <dbReference type="EMBL" id="CAF3987150.1"/>
    </source>
</evidence>
<dbReference type="Proteomes" id="UP000677228">
    <property type="component" value="Unassembled WGS sequence"/>
</dbReference>
<keyword evidence="4" id="KW-1015">Disulfide bond</keyword>
<evidence type="ECO:0000259" key="6">
    <source>
        <dbReference type="Pfam" id="PF00219"/>
    </source>
</evidence>
<dbReference type="OrthoDB" id="5985519at2759"/>
<dbReference type="SUPFAM" id="SSF57184">
    <property type="entry name" value="Growth factor receptor domain"/>
    <property type="match status" value="1"/>
</dbReference>
<dbReference type="PANTHER" id="PTHR14186:SF20">
    <property type="entry name" value="CYSTEINE-RICH MOTOR NEURON 1 PROTEIN-LIKE"/>
    <property type="match status" value="1"/>
</dbReference>
<evidence type="ECO:0000256" key="3">
    <source>
        <dbReference type="ARBA" id="ARBA00022729"/>
    </source>
</evidence>
<comment type="caution">
    <text evidence="8">The sequence shown here is derived from an EMBL/GenBank/DDBJ whole genome shotgun (WGS) entry which is preliminary data.</text>
</comment>
<dbReference type="Proteomes" id="UP000682733">
    <property type="component" value="Unassembled WGS sequence"/>
</dbReference>
<keyword evidence="11" id="KW-1185">Reference proteome</keyword>
<dbReference type="AlphaFoldDB" id="A0A815GNE0"/>
<evidence type="ECO:0000256" key="4">
    <source>
        <dbReference type="ARBA" id="ARBA00023157"/>
    </source>
</evidence>
<dbReference type="Gene3D" id="4.10.40.20">
    <property type="match status" value="1"/>
</dbReference>
<keyword evidence="3 5" id="KW-0732">Signal</keyword>
<dbReference type="EMBL" id="CAJOBA010034526">
    <property type="protein sequence ID" value="CAF3987150.1"/>
    <property type="molecule type" value="Genomic_DNA"/>
</dbReference>
<proteinExistence type="predicted"/>